<comment type="caution">
    <text evidence="1">The sequence shown here is derived from an EMBL/GenBank/DDBJ whole genome shotgun (WGS) entry which is preliminary data.</text>
</comment>
<dbReference type="AlphaFoldDB" id="A0A7W8A0D7"/>
<evidence type="ECO:0000313" key="2">
    <source>
        <dbReference type="Proteomes" id="UP000568380"/>
    </source>
</evidence>
<sequence length="35" mass="3494">MALVYFPLRDSVVAAEANPGGGLTVRVTFGGASLG</sequence>
<accession>A0A7W8A0D7</accession>
<name>A0A7W8A0D7_9ACTN</name>
<proteinExistence type="predicted"/>
<dbReference type="EMBL" id="JACHIN010000003">
    <property type="protein sequence ID" value="MBB5077206.1"/>
    <property type="molecule type" value="Genomic_DNA"/>
</dbReference>
<reference evidence="1 2" key="1">
    <citation type="submission" date="2020-08" db="EMBL/GenBank/DDBJ databases">
        <title>Genomic Encyclopedia of Type Strains, Phase IV (KMG-IV): sequencing the most valuable type-strain genomes for metagenomic binning, comparative biology and taxonomic classification.</title>
        <authorList>
            <person name="Goeker M."/>
        </authorList>
    </citation>
    <scope>NUCLEOTIDE SEQUENCE [LARGE SCALE GENOMIC DNA]</scope>
    <source>
        <strain evidence="1 2">DSM 45385</strain>
    </source>
</reference>
<evidence type="ECO:0000313" key="1">
    <source>
        <dbReference type="EMBL" id="MBB5077206.1"/>
    </source>
</evidence>
<dbReference type="Proteomes" id="UP000568380">
    <property type="component" value="Unassembled WGS sequence"/>
</dbReference>
<keyword evidence="2" id="KW-1185">Reference proteome</keyword>
<protein>
    <submittedName>
        <fullName evidence="1">Uncharacterized protein</fullName>
    </submittedName>
</protein>
<gene>
    <name evidence="1" type="ORF">HNR40_002679</name>
</gene>
<organism evidence="1 2">
    <name type="scientific">Nonomuraea endophytica</name>
    <dbReference type="NCBI Taxonomy" id="714136"/>
    <lineage>
        <taxon>Bacteria</taxon>
        <taxon>Bacillati</taxon>
        <taxon>Actinomycetota</taxon>
        <taxon>Actinomycetes</taxon>
        <taxon>Streptosporangiales</taxon>
        <taxon>Streptosporangiaceae</taxon>
        <taxon>Nonomuraea</taxon>
    </lineage>
</organism>